<dbReference type="InterPro" id="IPR008984">
    <property type="entry name" value="SMAD_FHA_dom_sf"/>
</dbReference>
<dbReference type="Pfam" id="PF00498">
    <property type="entry name" value="FHA"/>
    <property type="match status" value="1"/>
</dbReference>
<feature type="transmembrane region" description="Helical" evidence="1">
    <location>
        <begin position="231"/>
        <end position="253"/>
    </location>
</feature>
<dbReference type="Gene3D" id="2.60.200.20">
    <property type="match status" value="1"/>
</dbReference>
<keyword evidence="1" id="KW-1133">Transmembrane helix</keyword>
<dbReference type="AlphaFoldDB" id="A0A1G5FLE7"/>
<evidence type="ECO:0000256" key="1">
    <source>
        <dbReference type="SAM" id="Phobius"/>
    </source>
</evidence>
<name>A0A1G5FLE7_9FIRM</name>
<dbReference type="InterPro" id="IPR045962">
    <property type="entry name" value="DUF6382"/>
</dbReference>
<evidence type="ECO:0000313" key="3">
    <source>
        <dbReference type="EMBL" id="SCY40162.1"/>
    </source>
</evidence>
<gene>
    <name evidence="3" type="ORF">SAMN02910451_02470</name>
</gene>
<dbReference type="EMBL" id="FMUR01000015">
    <property type="protein sequence ID" value="SCY40162.1"/>
    <property type="molecule type" value="Genomic_DNA"/>
</dbReference>
<dbReference type="PROSITE" id="PS50006">
    <property type="entry name" value="FHA_DOMAIN"/>
    <property type="match status" value="1"/>
</dbReference>
<dbReference type="CDD" id="cd00060">
    <property type="entry name" value="FHA"/>
    <property type="match status" value="1"/>
</dbReference>
<evidence type="ECO:0000313" key="4">
    <source>
        <dbReference type="Proteomes" id="UP000183047"/>
    </source>
</evidence>
<keyword evidence="1" id="KW-0472">Membrane</keyword>
<keyword evidence="4" id="KW-1185">Reference proteome</keyword>
<sequence length="452" mass="51491">METKVEYKYYRDLKHSYIIAPCNDVREEELGGYKLKIAENGRIKKLLPVSLRKIDLEQLLYYEVSSMVSMEDRFSSKGMSADDLKCFLRELKEMLEGLSEYLLGEEGILFDPENIYVNISSGEYRFMYYPFDGENKAFGNFAEKLLDLVDHSDDEAIEIAYNLCEMSEKDGILLPQLIDEILKTAPGKEETLPENEMRFEESDEYDDYEDDEEYEEYVDSKKSGLGVKSKFVFAFLFAALVAVVVYVRMNYVLSEVENLFSIGVIVVSVGMSAAALFTGIRDMKKLGYKVEERDSWSDEEDEDDYYEDEPSFKDYSSSYKAPLKITSSASGIDRDRNAEISSAYEETTLLAEEDSGEMTLYSRNAGKTFRIPLDKLPITIGKLEGYVDTVIKDMSISRIHCRFSNEGGKIVVSDLGSTNGTYKNGLRLGPKVKVPVEEGDEIKIGRICFDLR</sequence>
<feature type="domain" description="FHA" evidence="2">
    <location>
        <begin position="378"/>
        <end position="428"/>
    </location>
</feature>
<dbReference type="Pfam" id="PF19909">
    <property type="entry name" value="DUF6382"/>
    <property type="match status" value="1"/>
</dbReference>
<dbReference type="InterPro" id="IPR000253">
    <property type="entry name" value="FHA_dom"/>
</dbReference>
<dbReference type="OrthoDB" id="9783862at2"/>
<feature type="transmembrane region" description="Helical" evidence="1">
    <location>
        <begin position="259"/>
        <end position="280"/>
    </location>
</feature>
<evidence type="ECO:0000259" key="2">
    <source>
        <dbReference type="PROSITE" id="PS50006"/>
    </source>
</evidence>
<dbReference type="Proteomes" id="UP000183047">
    <property type="component" value="Unassembled WGS sequence"/>
</dbReference>
<dbReference type="SUPFAM" id="SSF49879">
    <property type="entry name" value="SMAD/FHA domain"/>
    <property type="match status" value="1"/>
</dbReference>
<reference evidence="4" key="1">
    <citation type="submission" date="2016-10" db="EMBL/GenBank/DDBJ databases">
        <authorList>
            <person name="Varghese N."/>
            <person name="Submissions S."/>
        </authorList>
    </citation>
    <scope>NUCLEOTIDE SEQUENCE [LARGE SCALE GENOMIC DNA]</scope>
    <source>
        <strain evidence="4">XBD2006</strain>
    </source>
</reference>
<protein>
    <submittedName>
        <fullName evidence="3">Forkhead associated (FHA) domain, binds pSer, pThr, pTyr</fullName>
    </submittedName>
</protein>
<dbReference type="PANTHER" id="PTHR23308">
    <property type="entry name" value="NUCLEAR INHIBITOR OF PROTEIN PHOSPHATASE-1"/>
    <property type="match status" value="1"/>
</dbReference>
<organism evidence="3 4">
    <name type="scientific">Butyrivibrio hungatei</name>
    <dbReference type="NCBI Taxonomy" id="185008"/>
    <lineage>
        <taxon>Bacteria</taxon>
        <taxon>Bacillati</taxon>
        <taxon>Bacillota</taxon>
        <taxon>Clostridia</taxon>
        <taxon>Lachnospirales</taxon>
        <taxon>Lachnospiraceae</taxon>
        <taxon>Butyrivibrio</taxon>
    </lineage>
</organism>
<keyword evidence="1" id="KW-0812">Transmembrane</keyword>
<dbReference type="SMART" id="SM00240">
    <property type="entry name" value="FHA"/>
    <property type="match status" value="1"/>
</dbReference>
<proteinExistence type="predicted"/>
<accession>A0A1G5FLE7</accession>
<dbReference type="InterPro" id="IPR050923">
    <property type="entry name" value="Cell_Proc_Reg/RNA_Proc"/>
</dbReference>